<feature type="non-terminal residue" evidence="1">
    <location>
        <position position="88"/>
    </location>
</feature>
<dbReference type="EMBL" id="CAJVQB010135497">
    <property type="protein sequence ID" value="CAG8854262.1"/>
    <property type="molecule type" value="Genomic_DNA"/>
</dbReference>
<dbReference type="Proteomes" id="UP000789901">
    <property type="component" value="Unassembled WGS sequence"/>
</dbReference>
<proteinExistence type="predicted"/>
<evidence type="ECO:0000313" key="2">
    <source>
        <dbReference type="Proteomes" id="UP000789901"/>
    </source>
</evidence>
<sequence>MYNEENTPKIYNNHYMENNAIISQGQTNISLQNVYNNPSKEWSYYSNQDYKNQSYNYLPTEWSPNFTQDQTNINLLKTYNKPFMKWSA</sequence>
<gene>
    <name evidence="1" type="ORF">GMARGA_LOCUS43083</name>
</gene>
<keyword evidence="2" id="KW-1185">Reference proteome</keyword>
<reference evidence="1 2" key="1">
    <citation type="submission" date="2021-06" db="EMBL/GenBank/DDBJ databases">
        <authorList>
            <person name="Kallberg Y."/>
            <person name="Tangrot J."/>
            <person name="Rosling A."/>
        </authorList>
    </citation>
    <scope>NUCLEOTIDE SEQUENCE [LARGE SCALE GENOMIC DNA]</scope>
    <source>
        <strain evidence="1 2">120-4 pot B 10/14</strain>
    </source>
</reference>
<name>A0ABN7XH33_GIGMA</name>
<protein>
    <submittedName>
        <fullName evidence="1">2210_t:CDS:1</fullName>
    </submittedName>
</protein>
<comment type="caution">
    <text evidence="1">The sequence shown here is derived from an EMBL/GenBank/DDBJ whole genome shotgun (WGS) entry which is preliminary data.</text>
</comment>
<organism evidence="1 2">
    <name type="scientific">Gigaspora margarita</name>
    <dbReference type="NCBI Taxonomy" id="4874"/>
    <lineage>
        <taxon>Eukaryota</taxon>
        <taxon>Fungi</taxon>
        <taxon>Fungi incertae sedis</taxon>
        <taxon>Mucoromycota</taxon>
        <taxon>Glomeromycotina</taxon>
        <taxon>Glomeromycetes</taxon>
        <taxon>Diversisporales</taxon>
        <taxon>Gigasporaceae</taxon>
        <taxon>Gigaspora</taxon>
    </lineage>
</organism>
<accession>A0ABN7XH33</accession>
<evidence type="ECO:0000313" key="1">
    <source>
        <dbReference type="EMBL" id="CAG8854262.1"/>
    </source>
</evidence>